<proteinExistence type="predicted"/>
<evidence type="ECO:0000313" key="1">
    <source>
        <dbReference type="EMBL" id="VDK27650.1"/>
    </source>
</evidence>
<gene>
    <name evidence="1" type="ORF">TASK_LOCUS3169</name>
</gene>
<keyword evidence="2" id="KW-1185">Reference proteome</keyword>
<name>A0A3P6P894_TAEAS</name>
<evidence type="ECO:0000313" key="2">
    <source>
        <dbReference type="Proteomes" id="UP000282613"/>
    </source>
</evidence>
<reference evidence="1 2" key="1">
    <citation type="submission" date="2018-11" db="EMBL/GenBank/DDBJ databases">
        <authorList>
            <consortium name="Pathogen Informatics"/>
        </authorList>
    </citation>
    <scope>NUCLEOTIDE SEQUENCE [LARGE SCALE GENOMIC DNA]</scope>
</reference>
<dbReference type="Proteomes" id="UP000282613">
    <property type="component" value="Unassembled WGS sequence"/>
</dbReference>
<accession>A0A3P6P894</accession>
<protein>
    <submittedName>
        <fullName evidence="1">Uncharacterized protein</fullName>
    </submittedName>
</protein>
<dbReference type="AlphaFoldDB" id="A0A3P6P894"/>
<dbReference type="EMBL" id="UYRS01006590">
    <property type="protein sequence ID" value="VDK27650.1"/>
    <property type="molecule type" value="Genomic_DNA"/>
</dbReference>
<organism evidence="1 2">
    <name type="scientific">Taenia asiatica</name>
    <name type="common">Asian tapeworm</name>
    <dbReference type="NCBI Taxonomy" id="60517"/>
    <lineage>
        <taxon>Eukaryota</taxon>
        <taxon>Metazoa</taxon>
        <taxon>Spiralia</taxon>
        <taxon>Lophotrochozoa</taxon>
        <taxon>Platyhelminthes</taxon>
        <taxon>Cestoda</taxon>
        <taxon>Eucestoda</taxon>
        <taxon>Cyclophyllidea</taxon>
        <taxon>Taeniidae</taxon>
        <taxon>Taenia</taxon>
    </lineage>
</organism>
<sequence length="77" mass="8435">MAWVHILRHQGSLLTTEKGLLPPVISPSHPSGPAGHPFAYTSGTKIRQLTKCLKRYQSIGLMDSGRSAQLQEIRRGA</sequence>